<feature type="transmembrane region" description="Helical" evidence="1">
    <location>
        <begin position="85"/>
        <end position="104"/>
    </location>
</feature>
<evidence type="ECO:0000256" key="1">
    <source>
        <dbReference type="SAM" id="Phobius"/>
    </source>
</evidence>
<keyword evidence="1" id="KW-1133">Transmembrane helix</keyword>
<organism evidence="2 3">
    <name type="scientific">Sulfurifustis variabilis</name>
    <dbReference type="NCBI Taxonomy" id="1675686"/>
    <lineage>
        <taxon>Bacteria</taxon>
        <taxon>Pseudomonadati</taxon>
        <taxon>Pseudomonadota</taxon>
        <taxon>Gammaproteobacteria</taxon>
        <taxon>Acidiferrobacterales</taxon>
        <taxon>Acidiferrobacteraceae</taxon>
        <taxon>Sulfurifustis</taxon>
    </lineage>
</organism>
<dbReference type="Proteomes" id="UP000218899">
    <property type="component" value="Chromosome"/>
</dbReference>
<reference evidence="2 3" key="1">
    <citation type="submission" date="2015-08" db="EMBL/GenBank/DDBJ databases">
        <title>Complete genome sequence of Sulfurifustis variabilis.</title>
        <authorList>
            <person name="Miura A."/>
            <person name="Kojima H."/>
            <person name="Fukui M."/>
        </authorList>
    </citation>
    <scope>NUCLEOTIDE SEQUENCE [LARGE SCALE GENOMIC DNA]</scope>
    <source>
        <strain evidence="3">skN76</strain>
    </source>
</reference>
<dbReference type="AlphaFoldDB" id="A0A1B4VCV9"/>
<keyword evidence="3" id="KW-1185">Reference proteome</keyword>
<name>A0A1B4VCV9_9GAMM</name>
<sequence>MHKRLRRGPWSLAARLLVAWLVLAVAGALSPCCEGVTSIFSGAAEHADGGAAGDSHDHAQASGHALCATALDHESQALPTGSSPIFQAALLLAFFVGLLAMPLVSPLSWSSAPPFPPRSPLYLRFGHLLN</sequence>
<accession>A0A1B4VCV9</accession>
<keyword evidence="1" id="KW-0472">Membrane</keyword>
<protein>
    <submittedName>
        <fullName evidence="2">Uncharacterized protein</fullName>
    </submittedName>
</protein>
<proteinExistence type="predicted"/>
<dbReference type="KEGG" id="sva:SVA_3283"/>
<gene>
    <name evidence="2" type="ORF">SVA_3283</name>
</gene>
<evidence type="ECO:0000313" key="3">
    <source>
        <dbReference type="Proteomes" id="UP000218899"/>
    </source>
</evidence>
<evidence type="ECO:0000313" key="2">
    <source>
        <dbReference type="EMBL" id="BAU49831.1"/>
    </source>
</evidence>
<keyword evidence="1" id="KW-0812">Transmembrane</keyword>
<dbReference type="EMBL" id="AP014936">
    <property type="protein sequence ID" value="BAU49831.1"/>
    <property type="molecule type" value="Genomic_DNA"/>
</dbReference>